<keyword evidence="8" id="KW-0830">Ubiquinone</keyword>
<evidence type="ECO:0000256" key="4">
    <source>
        <dbReference type="ARBA" id="ARBA00022989"/>
    </source>
</evidence>
<dbReference type="Pfam" id="PF00361">
    <property type="entry name" value="Proton_antipo_M"/>
    <property type="match status" value="1"/>
</dbReference>
<dbReference type="PRINTS" id="PR01437">
    <property type="entry name" value="NUOXDRDTASE4"/>
</dbReference>
<gene>
    <name evidence="8" type="ORF">MNBD_GAMMA12-2786</name>
</gene>
<feature type="transmembrane region" description="Helical" evidence="6">
    <location>
        <begin position="249"/>
        <end position="273"/>
    </location>
</feature>
<comment type="subcellular location">
    <subcellularLocation>
        <location evidence="1">Membrane</location>
        <topology evidence="1">Multi-pass membrane protein</topology>
    </subcellularLocation>
</comment>
<feature type="transmembrane region" description="Helical" evidence="6">
    <location>
        <begin position="6"/>
        <end position="24"/>
    </location>
</feature>
<feature type="domain" description="NADH:quinone oxidoreductase/Mrp antiporter transmembrane" evidence="7">
    <location>
        <begin position="128"/>
        <end position="425"/>
    </location>
</feature>
<evidence type="ECO:0000259" key="7">
    <source>
        <dbReference type="Pfam" id="PF00361"/>
    </source>
</evidence>
<keyword evidence="4 6" id="KW-1133">Transmembrane helix</keyword>
<keyword evidence="5 6" id="KW-0472">Membrane</keyword>
<evidence type="ECO:0000256" key="1">
    <source>
        <dbReference type="ARBA" id="ARBA00004141"/>
    </source>
</evidence>
<feature type="transmembrane region" description="Helical" evidence="6">
    <location>
        <begin position="135"/>
        <end position="154"/>
    </location>
</feature>
<feature type="transmembrane region" description="Helical" evidence="6">
    <location>
        <begin position="377"/>
        <end position="409"/>
    </location>
</feature>
<keyword evidence="3 6" id="KW-0812">Transmembrane</keyword>
<proteinExistence type="inferred from homology"/>
<feature type="transmembrane region" description="Helical" evidence="6">
    <location>
        <begin position="279"/>
        <end position="301"/>
    </location>
</feature>
<dbReference type="InterPro" id="IPR003918">
    <property type="entry name" value="NADH_UbQ_OxRdtase"/>
</dbReference>
<feature type="transmembrane region" description="Helical" evidence="6">
    <location>
        <begin position="72"/>
        <end position="98"/>
    </location>
</feature>
<dbReference type="GO" id="GO:0003954">
    <property type="term" value="F:NADH dehydrogenase activity"/>
    <property type="evidence" value="ECO:0007669"/>
    <property type="project" value="TreeGrafter"/>
</dbReference>
<dbReference type="AlphaFoldDB" id="A0A3B0YEY8"/>
<feature type="transmembrane region" description="Helical" evidence="6">
    <location>
        <begin position="31"/>
        <end position="52"/>
    </location>
</feature>
<dbReference type="GO" id="GO:0016020">
    <property type="term" value="C:membrane"/>
    <property type="evidence" value="ECO:0007669"/>
    <property type="project" value="UniProtKB-SubCell"/>
</dbReference>
<dbReference type="PANTHER" id="PTHR43507">
    <property type="entry name" value="NADH-UBIQUINONE OXIDOREDUCTASE CHAIN 4"/>
    <property type="match status" value="1"/>
</dbReference>
<sequence length="496" mass="54157">MLDFPLISLMLLVLPLGAILIWIMPANGVRWLALVTSLLSLLFSLAIVFNFDTSNPGFQFKESMNWIPSLNIFYKVGVDGISVLFLPASSLLFCAIILLSWNNTRHLTRLYYSLILLLQASTLGIFSALDTILFFFYWELTLIPIYFLISLWGIGPHRRYAAVKYTLFMLAGGIPLLFGFIVLAFNHAEFSNAVIPTGLSFDYETLLKTKISLDTQIVVFFLLLFGFAVKTPIFPFHTWLPTIAMEGPIGITAFLLGLKLGAFGLIRFVIPLAADAAQLFHWLLAGLGIIGMVYGALAALAQTNLRRMLAFASISHVGLIVLGIASFNIQGIQGSVFQLLNFTIVSSGMFLLAGALQQRTGSTDLVNLGGVAGKMPLLASFFFLFAIASMGIPGTNGFIAELLLLISVLNTHTGAGLAALVGVVLSAAYLVNFYKKAFLGPVKNAIITECQDLKPRELSIFLLFAIIILVTGFYPQLILEVITSSTEQWLSGIKTP</sequence>
<dbReference type="PANTHER" id="PTHR43507:SF1">
    <property type="entry name" value="NADH-UBIQUINONE OXIDOREDUCTASE CHAIN 4"/>
    <property type="match status" value="1"/>
</dbReference>
<protein>
    <submittedName>
        <fullName evidence="8">NADH-ubiquinone oxidoreductase chain M</fullName>
        <ecNumber evidence="8">1.6.5.3</ecNumber>
    </submittedName>
</protein>
<evidence type="ECO:0000256" key="5">
    <source>
        <dbReference type="ARBA" id="ARBA00023136"/>
    </source>
</evidence>
<feature type="transmembrane region" description="Helical" evidence="6">
    <location>
        <begin position="308"/>
        <end position="329"/>
    </location>
</feature>
<dbReference type="GO" id="GO:0042773">
    <property type="term" value="P:ATP synthesis coupled electron transport"/>
    <property type="evidence" value="ECO:0007669"/>
    <property type="project" value="InterPro"/>
</dbReference>
<reference evidence="8" key="1">
    <citation type="submission" date="2018-06" db="EMBL/GenBank/DDBJ databases">
        <authorList>
            <person name="Zhirakovskaya E."/>
        </authorList>
    </citation>
    <scope>NUCLEOTIDE SEQUENCE</scope>
</reference>
<feature type="transmembrane region" description="Helical" evidence="6">
    <location>
        <begin position="335"/>
        <end position="356"/>
    </location>
</feature>
<dbReference type="EMBL" id="UOFL01000079">
    <property type="protein sequence ID" value="VAW75330.1"/>
    <property type="molecule type" value="Genomic_DNA"/>
</dbReference>
<feature type="transmembrane region" description="Helical" evidence="6">
    <location>
        <begin position="460"/>
        <end position="479"/>
    </location>
</feature>
<evidence type="ECO:0000256" key="3">
    <source>
        <dbReference type="ARBA" id="ARBA00022692"/>
    </source>
</evidence>
<dbReference type="NCBIfam" id="TIGR01972">
    <property type="entry name" value="NDH_I_M"/>
    <property type="match status" value="1"/>
</dbReference>
<dbReference type="InterPro" id="IPR001750">
    <property type="entry name" value="ND/Mrp_TM"/>
</dbReference>
<feature type="transmembrane region" description="Helical" evidence="6">
    <location>
        <begin position="217"/>
        <end position="237"/>
    </location>
</feature>
<keyword evidence="8" id="KW-0560">Oxidoreductase</keyword>
<dbReference type="GO" id="GO:0008137">
    <property type="term" value="F:NADH dehydrogenase (ubiquinone) activity"/>
    <property type="evidence" value="ECO:0007669"/>
    <property type="project" value="InterPro"/>
</dbReference>
<dbReference type="GO" id="GO:0015990">
    <property type="term" value="P:electron transport coupled proton transport"/>
    <property type="evidence" value="ECO:0007669"/>
    <property type="project" value="TreeGrafter"/>
</dbReference>
<dbReference type="EC" id="1.6.5.3" evidence="8"/>
<organism evidence="8">
    <name type="scientific">hydrothermal vent metagenome</name>
    <dbReference type="NCBI Taxonomy" id="652676"/>
    <lineage>
        <taxon>unclassified sequences</taxon>
        <taxon>metagenomes</taxon>
        <taxon>ecological metagenomes</taxon>
    </lineage>
</organism>
<comment type="similarity">
    <text evidence="2">Belongs to the complex I subunit 4 family.</text>
</comment>
<dbReference type="GO" id="GO:0048039">
    <property type="term" value="F:ubiquinone binding"/>
    <property type="evidence" value="ECO:0007669"/>
    <property type="project" value="TreeGrafter"/>
</dbReference>
<feature type="transmembrane region" description="Helical" evidence="6">
    <location>
        <begin position="415"/>
        <end position="434"/>
    </location>
</feature>
<feature type="transmembrane region" description="Helical" evidence="6">
    <location>
        <begin position="110"/>
        <end position="129"/>
    </location>
</feature>
<name>A0A3B0YEY8_9ZZZZ</name>
<accession>A0A3B0YEY8</accession>
<evidence type="ECO:0000256" key="2">
    <source>
        <dbReference type="ARBA" id="ARBA00009025"/>
    </source>
</evidence>
<feature type="transmembrane region" description="Helical" evidence="6">
    <location>
        <begin position="166"/>
        <end position="185"/>
    </location>
</feature>
<evidence type="ECO:0000313" key="8">
    <source>
        <dbReference type="EMBL" id="VAW75330.1"/>
    </source>
</evidence>
<evidence type="ECO:0000256" key="6">
    <source>
        <dbReference type="SAM" id="Phobius"/>
    </source>
</evidence>
<dbReference type="InterPro" id="IPR010227">
    <property type="entry name" value="NADH_Q_OxRdtase_chainM/4"/>
</dbReference>